<feature type="region of interest" description="Disordered" evidence="1">
    <location>
        <begin position="12"/>
        <end position="34"/>
    </location>
</feature>
<proteinExistence type="predicted"/>
<comment type="caution">
    <text evidence="2">The sequence shown here is derived from an EMBL/GenBank/DDBJ whole genome shotgun (WGS) entry which is preliminary data.</text>
</comment>
<protein>
    <submittedName>
        <fullName evidence="2">Uncharacterized protein</fullName>
    </submittedName>
</protein>
<feature type="region of interest" description="Disordered" evidence="1">
    <location>
        <begin position="146"/>
        <end position="180"/>
    </location>
</feature>
<dbReference type="OrthoDB" id="19980at2759"/>
<evidence type="ECO:0000313" key="3">
    <source>
        <dbReference type="Proteomes" id="UP000695562"/>
    </source>
</evidence>
<evidence type="ECO:0000256" key="1">
    <source>
        <dbReference type="SAM" id="MobiDB-lite"/>
    </source>
</evidence>
<feature type="compositionally biased region" description="Basic and acidic residues" evidence="1">
    <location>
        <begin position="14"/>
        <end position="23"/>
    </location>
</feature>
<dbReference type="AlphaFoldDB" id="A0A8J4V565"/>
<organism evidence="2 3">
    <name type="scientific">Polysphondylium violaceum</name>
    <dbReference type="NCBI Taxonomy" id="133409"/>
    <lineage>
        <taxon>Eukaryota</taxon>
        <taxon>Amoebozoa</taxon>
        <taxon>Evosea</taxon>
        <taxon>Eumycetozoa</taxon>
        <taxon>Dictyostelia</taxon>
        <taxon>Dictyosteliales</taxon>
        <taxon>Dictyosteliaceae</taxon>
        <taxon>Polysphondylium</taxon>
    </lineage>
</organism>
<dbReference type="Proteomes" id="UP000695562">
    <property type="component" value="Unassembled WGS sequence"/>
</dbReference>
<sequence length="180" mass="20785">MFSFINNLIPSKQQEMKEQKEAQEANQAVQEAKTDVDSVEQMEFELTLGINQTSGKLNELEQKRDLVFKNVSIAENQLKLLSTTQLTEQQKQETQRLIDQLENETKPAIATMDKEIDILTKKLLDLYNKRDYLTQRKVEAENNMDSAGKTFPIESNTQPMTEREESETIDTPLFPNEKNV</sequence>
<reference evidence="2" key="1">
    <citation type="submission" date="2020-01" db="EMBL/GenBank/DDBJ databases">
        <title>Development of genomics and gene disruption for Polysphondylium violaceum indicates a role for the polyketide synthase stlB in stalk morphogenesis.</title>
        <authorList>
            <person name="Narita B."/>
            <person name="Kawabe Y."/>
            <person name="Kin K."/>
            <person name="Saito T."/>
            <person name="Gibbs R."/>
            <person name="Kuspa A."/>
            <person name="Muzny D."/>
            <person name="Queller D."/>
            <person name="Richards S."/>
            <person name="Strassman J."/>
            <person name="Sucgang R."/>
            <person name="Worley K."/>
            <person name="Schaap P."/>
        </authorList>
    </citation>
    <scope>NUCLEOTIDE SEQUENCE</scope>
    <source>
        <strain evidence="2">QSvi11</strain>
    </source>
</reference>
<keyword evidence="3" id="KW-1185">Reference proteome</keyword>
<gene>
    <name evidence="2" type="ORF">CYY_000863</name>
</gene>
<evidence type="ECO:0000313" key="2">
    <source>
        <dbReference type="EMBL" id="KAF2077818.1"/>
    </source>
</evidence>
<name>A0A8J4V565_9MYCE</name>
<accession>A0A8J4V565</accession>
<dbReference type="EMBL" id="AJWJ01000018">
    <property type="protein sequence ID" value="KAF2077818.1"/>
    <property type="molecule type" value="Genomic_DNA"/>
</dbReference>